<dbReference type="InterPro" id="IPR012341">
    <property type="entry name" value="6hp_glycosidase-like_sf"/>
</dbReference>
<dbReference type="PROSITE" id="PS51257">
    <property type="entry name" value="PROKAR_LIPOPROTEIN"/>
    <property type="match status" value="1"/>
</dbReference>
<dbReference type="Proteomes" id="UP000187464">
    <property type="component" value="Chromosome I"/>
</dbReference>
<dbReference type="Gene3D" id="1.50.10.10">
    <property type="match status" value="1"/>
</dbReference>
<dbReference type="KEGG" id="psac:PSM36_0919"/>
<dbReference type="STRING" id="1642647.PSM36_0919"/>
<dbReference type="InterPro" id="IPR008928">
    <property type="entry name" value="6-hairpin_glycosidase_sf"/>
</dbReference>
<organism evidence="1 2">
    <name type="scientific">Proteiniphilum saccharofermentans</name>
    <dbReference type="NCBI Taxonomy" id="1642647"/>
    <lineage>
        <taxon>Bacteria</taxon>
        <taxon>Pseudomonadati</taxon>
        <taxon>Bacteroidota</taxon>
        <taxon>Bacteroidia</taxon>
        <taxon>Bacteroidales</taxon>
        <taxon>Dysgonomonadaceae</taxon>
        <taxon>Proteiniphilum</taxon>
    </lineage>
</organism>
<accession>A0A1R3T724</accession>
<keyword evidence="2" id="KW-1185">Reference proteome</keyword>
<evidence type="ECO:0000313" key="1">
    <source>
        <dbReference type="EMBL" id="SCD19745.1"/>
    </source>
</evidence>
<proteinExistence type="predicted"/>
<reference evidence="1 2" key="1">
    <citation type="submission" date="2016-08" db="EMBL/GenBank/DDBJ databases">
        <authorList>
            <person name="Seilhamer J.J."/>
        </authorList>
    </citation>
    <scope>NUCLEOTIDE SEQUENCE [LARGE SCALE GENOMIC DNA]</scope>
    <source>
        <strain evidence="1">M3/6</strain>
    </source>
</reference>
<dbReference type="AlphaFoldDB" id="A0A1R3T724"/>
<sequence>MNNYRKMKKWTFACLTGLLIACGTEKPAKIDRQALVERNNPKVTEFEELSSLSAGNGNFAYTVDATGLQTFPELYSAGVPLGTQSQWGWHSFPNPENFKPEETLKNYNFRGKEEPYAVQFNEPGRQQDAANYYRINPHRLHLGYVGLELTSPTGDKIKAEEIGNICQTLDLWNGTIISRYEVGGDSVSASTSVHPDYDQLSVSLNSALIGKGQMKVNFRFPYPTGNHADDATDWSVPQKHSTEVILQDDHSFVLKRTLDTTVYYMSVTYEGGASLSEKEAHYFVLSPVNDQFSFTCEFLDKAPEGSGQTSQQVFEASSRYWQSFWQRGGAIDFSGCTDERASELERRVILSQHLMAIQSAGMYPPQETGLTYNSWFGKFHLEMHWWHAVHFALWNRADLLERSMDWYATAYPVAKSIAERQGFKGARWMKMTDPSGTEAPSKVGSFLIWQQPHFIYMAELIYRSNPTAEVLEKYGFLVEETAEFMASFATYDELEGRYVLKGIIPAQETLRASETINPPFELSYWHYAMSVAQQWRERAGQKRKPQWDELIDKLSPLAYLDGLYLASEDATDTYKDIRFTSDHPAVLGALGMMPQCKLVRPDYMQNTLDWIWDNWNWGKTWGWDYPMTAMSAARLGDPEKAVGALLMDKRTNTYLVNGHNYQDSRLRVYLPGNGGLLTAVAMMCAGWDGNETPNPGFPKNGKWNVVWEDLVPMP</sequence>
<dbReference type="EMBL" id="LT605205">
    <property type="protein sequence ID" value="SCD19745.1"/>
    <property type="molecule type" value="Genomic_DNA"/>
</dbReference>
<gene>
    <name evidence="1" type="ORF">PSM36_0919</name>
</gene>
<name>A0A1R3T724_9BACT</name>
<dbReference type="SUPFAM" id="SSF48208">
    <property type="entry name" value="Six-hairpin glycosidases"/>
    <property type="match status" value="1"/>
</dbReference>
<evidence type="ECO:0000313" key="2">
    <source>
        <dbReference type="Proteomes" id="UP000187464"/>
    </source>
</evidence>
<protein>
    <submittedName>
        <fullName evidence="1">Uncharacterized protein</fullName>
    </submittedName>
</protein>
<dbReference type="GO" id="GO:0005975">
    <property type="term" value="P:carbohydrate metabolic process"/>
    <property type="evidence" value="ECO:0007669"/>
    <property type="project" value="InterPro"/>
</dbReference>